<dbReference type="STRING" id="870435.A0A0C3ID00"/>
<reference evidence="1 2" key="1">
    <citation type="submission" date="2014-04" db="EMBL/GenBank/DDBJ databases">
        <authorList>
            <consortium name="DOE Joint Genome Institute"/>
            <person name="Kuo A."/>
            <person name="Kohler A."/>
            <person name="Costa M.D."/>
            <person name="Nagy L.G."/>
            <person name="Floudas D."/>
            <person name="Copeland A."/>
            <person name="Barry K.W."/>
            <person name="Cichocki N."/>
            <person name="Veneault-Fourrey C."/>
            <person name="LaButti K."/>
            <person name="Lindquist E.A."/>
            <person name="Lipzen A."/>
            <person name="Lundell T."/>
            <person name="Morin E."/>
            <person name="Murat C."/>
            <person name="Sun H."/>
            <person name="Tunlid A."/>
            <person name="Henrissat B."/>
            <person name="Grigoriev I.V."/>
            <person name="Hibbett D.S."/>
            <person name="Martin F."/>
            <person name="Nordberg H.P."/>
            <person name="Cantor M.N."/>
            <person name="Hua S.X."/>
        </authorList>
    </citation>
    <scope>NUCLEOTIDE SEQUENCE [LARGE SCALE GENOMIC DNA]</scope>
    <source>
        <strain evidence="1 2">Marx 270</strain>
    </source>
</reference>
<gene>
    <name evidence="1" type="ORF">M404DRAFT_1007922</name>
</gene>
<accession>A0A0C3ID00</accession>
<organism evidence="1 2">
    <name type="scientific">Pisolithus tinctorius Marx 270</name>
    <dbReference type="NCBI Taxonomy" id="870435"/>
    <lineage>
        <taxon>Eukaryota</taxon>
        <taxon>Fungi</taxon>
        <taxon>Dikarya</taxon>
        <taxon>Basidiomycota</taxon>
        <taxon>Agaricomycotina</taxon>
        <taxon>Agaricomycetes</taxon>
        <taxon>Agaricomycetidae</taxon>
        <taxon>Boletales</taxon>
        <taxon>Sclerodermatineae</taxon>
        <taxon>Pisolithaceae</taxon>
        <taxon>Pisolithus</taxon>
    </lineage>
</organism>
<evidence type="ECO:0000313" key="2">
    <source>
        <dbReference type="Proteomes" id="UP000054217"/>
    </source>
</evidence>
<dbReference type="InParanoid" id="A0A0C3ID00"/>
<protein>
    <submittedName>
        <fullName evidence="1">Uncharacterized protein</fullName>
    </submittedName>
</protein>
<dbReference type="HOGENOM" id="CLU_2321294_0_0_1"/>
<reference evidence="2" key="2">
    <citation type="submission" date="2015-01" db="EMBL/GenBank/DDBJ databases">
        <title>Evolutionary Origins and Diversification of the Mycorrhizal Mutualists.</title>
        <authorList>
            <consortium name="DOE Joint Genome Institute"/>
            <consortium name="Mycorrhizal Genomics Consortium"/>
            <person name="Kohler A."/>
            <person name="Kuo A."/>
            <person name="Nagy L.G."/>
            <person name="Floudas D."/>
            <person name="Copeland A."/>
            <person name="Barry K.W."/>
            <person name="Cichocki N."/>
            <person name="Veneault-Fourrey C."/>
            <person name="LaButti K."/>
            <person name="Lindquist E.A."/>
            <person name="Lipzen A."/>
            <person name="Lundell T."/>
            <person name="Morin E."/>
            <person name="Murat C."/>
            <person name="Riley R."/>
            <person name="Ohm R."/>
            <person name="Sun H."/>
            <person name="Tunlid A."/>
            <person name="Henrissat B."/>
            <person name="Grigoriev I.V."/>
            <person name="Hibbett D.S."/>
            <person name="Martin F."/>
        </authorList>
    </citation>
    <scope>NUCLEOTIDE SEQUENCE [LARGE SCALE GENOMIC DNA]</scope>
    <source>
        <strain evidence="2">Marx 270</strain>
    </source>
</reference>
<dbReference type="OrthoDB" id="5464at2759"/>
<dbReference type="AlphaFoldDB" id="A0A0C3ID00"/>
<sequence>MPLGYSVEVDESVATAGTAHGTTREGIIQSIDTMGNFEDRLANESGIEGRGTWIAVKLPMILPRAKSLRNFSVQLVHTRPELSDPIYFPVLQIHQILLS</sequence>
<name>A0A0C3ID00_PISTI</name>
<keyword evidence="2" id="KW-1185">Reference proteome</keyword>
<proteinExistence type="predicted"/>
<dbReference type="Proteomes" id="UP000054217">
    <property type="component" value="Unassembled WGS sequence"/>
</dbReference>
<dbReference type="EMBL" id="KN832082">
    <property type="protein sequence ID" value="KIN94907.1"/>
    <property type="molecule type" value="Genomic_DNA"/>
</dbReference>
<evidence type="ECO:0000313" key="1">
    <source>
        <dbReference type="EMBL" id="KIN94907.1"/>
    </source>
</evidence>